<dbReference type="Pfam" id="PF00076">
    <property type="entry name" value="RRM_1"/>
    <property type="match status" value="5"/>
</dbReference>
<reference evidence="6" key="1">
    <citation type="submission" date="2018-01" db="EMBL/GenBank/DDBJ databases">
        <title>An insight into the sialome of Amazonian anophelines.</title>
        <authorList>
            <person name="Ribeiro J.M."/>
            <person name="Scarpassa V."/>
            <person name="Calvo E."/>
        </authorList>
    </citation>
    <scope>NUCLEOTIDE SEQUENCE</scope>
</reference>
<dbReference type="SUPFAM" id="SSF54928">
    <property type="entry name" value="RNA-binding domain, RBD"/>
    <property type="match status" value="4"/>
</dbReference>
<feature type="domain" description="RRM" evidence="5">
    <location>
        <begin position="50"/>
        <end position="123"/>
    </location>
</feature>
<feature type="domain" description="RRM" evidence="5">
    <location>
        <begin position="301"/>
        <end position="378"/>
    </location>
</feature>
<dbReference type="PANTHER" id="PTHR24012">
    <property type="entry name" value="RNA BINDING PROTEIN"/>
    <property type="match status" value="1"/>
</dbReference>
<evidence type="ECO:0000313" key="6">
    <source>
        <dbReference type="EMBL" id="MBW64231.1"/>
    </source>
</evidence>
<dbReference type="InterPro" id="IPR035979">
    <property type="entry name" value="RBD_domain_sf"/>
</dbReference>
<dbReference type="InterPro" id="IPR000504">
    <property type="entry name" value="RRM_dom"/>
</dbReference>
<dbReference type="PROSITE" id="PS50102">
    <property type="entry name" value="RRM"/>
    <property type="match status" value="5"/>
</dbReference>
<feature type="domain" description="RRM" evidence="5">
    <location>
        <begin position="540"/>
        <end position="601"/>
    </location>
</feature>
<feature type="region of interest" description="Disordered" evidence="4">
    <location>
        <begin position="803"/>
        <end position="839"/>
    </location>
</feature>
<feature type="domain" description="RRM" evidence="5">
    <location>
        <begin position="209"/>
        <end position="293"/>
    </location>
</feature>
<evidence type="ECO:0000256" key="2">
    <source>
        <dbReference type="ARBA" id="ARBA00022884"/>
    </source>
</evidence>
<protein>
    <submittedName>
        <fullName evidence="6">Putative dosage compensation complex subunit mle</fullName>
    </submittedName>
</protein>
<proteinExistence type="predicted"/>
<organism evidence="6">
    <name type="scientific">Anopheles darlingi</name>
    <name type="common">Mosquito</name>
    <dbReference type="NCBI Taxonomy" id="43151"/>
    <lineage>
        <taxon>Eukaryota</taxon>
        <taxon>Metazoa</taxon>
        <taxon>Ecdysozoa</taxon>
        <taxon>Arthropoda</taxon>
        <taxon>Hexapoda</taxon>
        <taxon>Insecta</taxon>
        <taxon>Pterygota</taxon>
        <taxon>Neoptera</taxon>
        <taxon>Endopterygota</taxon>
        <taxon>Diptera</taxon>
        <taxon>Nematocera</taxon>
        <taxon>Culicoidea</taxon>
        <taxon>Culicidae</taxon>
        <taxon>Anophelinae</taxon>
        <taxon>Anopheles</taxon>
    </lineage>
</organism>
<evidence type="ECO:0000256" key="4">
    <source>
        <dbReference type="SAM" id="MobiDB-lite"/>
    </source>
</evidence>
<dbReference type="InterPro" id="IPR012677">
    <property type="entry name" value="Nucleotide-bd_a/b_plait_sf"/>
</dbReference>
<dbReference type="GO" id="GO:0003723">
    <property type="term" value="F:RNA binding"/>
    <property type="evidence" value="ECO:0007669"/>
    <property type="project" value="UniProtKB-UniRule"/>
</dbReference>
<dbReference type="Gene3D" id="3.30.70.330">
    <property type="match status" value="5"/>
</dbReference>
<feature type="compositionally biased region" description="Low complexity" evidence="4">
    <location>
        <begin position="736"/>
        <end position="753"/>
    </location>
</feature>
<dbReference type="EMBL" id="GGFL01000053">
    <property type="protein sequence ID" value="MBW64231.1"/>
    <property type="molecule type" value="Transcribed_RNA"/>
</dbReference>
<name>A0A2M4CGF0_ANODA</name>
<sequence>MCRTELLVAEKRSEGCKTKTKHYVRSFFFNHHFFCMVISVPSVLFSDNKKKLNVGNLPNDVTEEELREHFADHPVESVEIFHFKQYTLALLLFKDKETATKALKEKENSVFRGRRLRMHLEYIVICHMKKDAFVYVVDNENVTEEDVYEKFKDLAKVQSVVLFHPLAYVTCTSPEDKEEATKKIAEAGINVYECNGHDQNQHIDVMRAAKLFFRNLNRVQMYNIPESWVNSQDELKKAVEGSGTVTEVRVTTGNFGPAAQVFYETADEAKAAADKLNQQLFEGRRIHAHHVIATMIPNYRTSVYIEQLDKSITEEQLYDHFLQYGEIEFVNRRKFGDEHGLVCFKEESSVEKALLCTALPLPKKEVGSEEEAAPAATTTTDGTASATAAATTSAAAVTPTETEKTIVVKRYDGPLVLDIKLPQLKKGATSEEPEEQKQRPPPAPLAKLWPIYVANLPYKADKREIKKYFSSFGGHIKFIFSPNIPSYKQSQTSMVMAALIYFARREQANEAIKAFNGKHFQSKCLHVFPGRKDTYFDTEKSIKVIRLNIAVTEEKLFEKFRKFGFIECVVKKDRTTAYIEFRDKEIAEKVLKLDEKQRPVRCLVEPVTGKINKKIFKENDEKISSAMQEIIDKNPAVLENVSSDRSSGPPPLKRGRFSGPANFGMQGPRNQFNANSATDFSNPQVIQDLLRLAFISGKNLGEGLAISGNSNPFNSGDPPLANLNNGFGGGSGGGNRNNFNNSNSGNFGGNSNNSGGGGNMGNRGGNMGGGSGGLNRNFGGQNLGGGGNGGGIGGGYRSNLGGNFGGKRFNGSQQTNRMGQNNRQGGGGGGGGNNQNRRF</sequence>
<dbReference type="CDD" id="cd00590">
    <property type="entry name" value="RRM_SF"/>
    <property type="match status" value="2"/>
</dbReference>
<feature type="domain" description="RRM" evidence="5">
    <location>
        <begin position="449"/>
        <end position="532"/>
    </location>
</feature>
<dbReference type="VEuPathDB" id="VectorBase:ADAC008574"/>
<feature type="compositionally biased region" description="Gly residues" evidence="4">
    <location>
        <begin position="754"/>
        <end position="773"/>
    </location>
</feature>
<keyword evidence="2 3" id="KW-0694">RNA-binding</keyword>
<evidence type="ECO:0000256" key="1">
    <source>
        <dbReference type="ARBA" id="ARBA00022737"/>
    </source>
</evidence>
<dbReference type="AlphaFoldDB" id="A0A2M4CGF0"/>
<accession>A0A2M4CGF0</accession>
<feature type="compositionally biased region" description="Gly residues" evidence="4">
    <location>
        <begin position="726"/>
        <end position="735"/>
    </location>
</feature>
<feature type="compositionally biased region" description="Gly residues" evidence="4">
    <location>
        <begin position="824"/>
        <end position="833"/>
    </location>
</feature>
<dbReference type="VEuPathDB" id="VectorBase:ADAR2_000493"/>
<feature type="region of interest" description="Disordered" evidence="4">
    <location>
        <begin position="716"/>
        <end position="773"/>
    </location>
</feature>
<dbReference type="SMART" id="SM00360">
    <property type="entry name" value="RRM"/>
    <property type="match status" value="5"/>
</dbReference>
<evidence type="ECO:0000256" key="3">
    <source>
        <dbReference type="PROSITE-ProRule" id="PRU00176"/>
    </source>
</evidence>
<evidence type="ECO:0000259" key="5">
    <source>
        <dbReference type="PROSITE" id="PS50102"/>
    </source>
</evidence>
<feature type="region of interest" description="Disordered" evidence="4">
    <location>
        <begin position="640"/>
        <end position="661"/>
    </location>
</feature>
<keyword evidence="1" id="KW-0677">Repeat</keyword>